<dbReference type="PROSITE" id="PS50949">
    <property type="entry name" value="HTH_GNTR"/>
    <property type="match status" value="2"/>
</dbReference>
<dbReference type="InterPro" id="IPR050679">
    <property type="entry name" value="Bact_HTH_transcr_reg"/>
</dbReference>
<evidence type="ECO:0000256" key="2">
    <source>
        <dbReference type="ARBA" id="ARBA00023125"/>
    </source>
</evidence>
<dbReference type="AlphaFoldDB" id="A0A5M3WVM4"/>
<feature type="compositionally biased region" description="Polar residues" evidence="4">
    <location>
        <begin position="241"/>
        <end position="254"/>
    </location>
</feature>
<dbReference type="Proteomes" id="UP000331127">
    <property type="component" value="Unassembled WGS sequence"/>
</dbReference>
<evidence type="ECO:0000256" key="4">
    <source>
        <dbReference type="SAM" id="MobiDB-lite"/>
    </source>
</evidence>
<dbReference type="PANTHER" id="PTHR44846:SF17">
    <property type="entry name" value="GNTR-FAMILY TRANSCRIPTIONAL REGULATOR"/>
    <property type="match status" value="1"/>
</dbReference>
<gene>
    <name evidence="6" type="ORF">Amac_049580</name>
</gene>
<dbReference type="RefSeq" id="WP_155356734.1">
    <property type="nucleotide sequence ID" value="NZ_BAAAHL010000049.1"/>
</dbReference>
<dbReference type="SUPFAM" id="SSF46785">
    <property type="entry name" value="Winged helix' DNA-binding domain"/>
    <property type="match status" value="2"/>
</dbReference>
<dbReference type="OrthoDB" id="7363114at2"/>
<evidence type="ECO:0000313" key="7">
    <source>
        <dbReference type="Proteomes" id="UP000331127"/>
    </source>
</evidence>
<dbReference type="GO" id="GO:0003677">
    <property type="term" value="F:DNA binding"/>
    <property type="evidence" value="ECO:0007669"/>
    <property type="project" value="UniProtKB-KW"/>
</dbReference>
<feature type="region of interest" description="Disordered" evidence="4">
    <location>
        <begin position="186"/>
        <end position="281"/>
    </location>
</feature>
<dbReference type="PANTHER" id="PTHR44846">
    <property type="entry name" value="MANNOSYL-D-GLYCERATE TRANSPORT/METABOLISM SYSTEM REPRESSOR MNGR-RELATED"/>
    <property type="match status" value="1"/>
</dbReference>
<dbReference type="GO" id="GO:0045892">
    <property type="term" value="P:negative regulation of DNA-templated transcription"/>
    <property type="evidence" value="ECO:0007669"/>
    <property type="project" value="TreeGrafter"/>
</dbReference>
<organism evidence="6 7">
    <name type="scientific">Acrocarpospora macrocephala</name>
    <dbReference type="NCBI Taxonomy" id="150177"/>
    <lineage>
        <taxon>Bacteria</taxon>
        <taxon>Bacillati</taxon>
        <taxon>Actinomycetota</taxon>
        <taxon>Actinomycetes</taxon>
        <taxon>Streptosporangiales</taxon>
        <taxon>Streptosporangiaceae</taxon>
        <taxon>Acrocarpospora</taxon>
    </lineage>
</organism>
<dbReference type="Gene3D" id="1.10.10.10">
    <property type="entry name" value="Winged helix-like DNA-binding domain superfamily/Winged helix DNA-binding domain"/>
    <property type="match status" value="2"/>
</dbReference>
<dbReference type="EMBL" id="BLAE01000029">
    <property type="protein sequence ID" value="GES11361.1"/>
    <property type="molecule type" value="Genomic_DNA"/>
</dbReference>
<dbReference type="CDD" id="cd07377">
    <property type="entry name" value="WHTH_GntR"/>
    <property type="match status" value="1"/>
</dbReference>
<comment type="caution">
    <text evidence="6">The sequence shown here is derived from an EMBL/GenBank/DDBJ whole genome shotgun (WGS) entry which is preliminary data.</text>
</comment>
<protein>
    <recommendedName>
        <fullName evidence="5">HTH gntR-type domain-containing protein</fullName>
    </recommendedName>
</protein>
<name>A0A5M3WVM4_9ACTN</name>
<evidence type="ECO:0000256" key="1">
    <source>
        <dbReference type="ARBA" id="ARBA00023015"/>
    </source>
</evidence>
<feature type="domain" description="HTH gntR-type" evidence="5">
    <location>
        <begin position="95"/>
        <end position="163"/>
    </location>
</feature>
<evidence type="ECO:0000259" key="5">
    <source>
        <dbReference type="PROSITE" id="PS50949"/>
    </source>
</evidence>
<dbReference type="GO" id="GO:0003700">
    <property type="term" value="F:DNA-binding transcription factor activity"/>
    <property type="evidence" value="ECO:0007669"/>
    <property type="project" value="InterPro"/>
</dbReference>
<evidence type="ECO:0000313" key="6">
    <source>
        <dbReference type="EMBL" id="GES11361.1"/>
    </source>
</evidence>
<dbReference type="InterPro" id="IPR036390">
    <property type="entry name" value="WH_DNA-bd_sf"/>
</dbReference>
<feature type="compositionally biased region" description="Basic and acidic residues" evidence="4">
    <location>
        <begin position="260"/>
        <end position="274"/>
    </location>
</feature>
<evidence type="ECO:0000256" key="3">
    <source>
        <dbReference type="ARBA" id="ARBA00023163"/>
    </source>
</evidence>
<dbReference type="InterPro" id="IPR000524">
    <property type="entry name" value="Tscrpt_reg_HTH_GntR"/>
</dbReference>
<keyword evidence="7" id="KW-1185">Reference proteome</keyword>
<keyword evidence="3" id="KW-0804">Transcription</keyword>
<dbReference type="Pfam" id="PF00392">
    <property type="entry name" value="GntR"/>
    <property type="match status" value="1"/>
</dbReference>
<accession>A0A5M3WVM4</accession>
<keyword evidence="2" id="KW-0238">DNA-binding</keyword>
<keyword evidence="1" id="KW-0805">Transcription regulation</keyword>
<dbReference type="InterPro" id="IPR036388">
    <property type="entry name" value="WH-like_DNA-bd_sf"/>
</dbReference>
<dbReference type="SMART" id="SM00345">
    <property type="entry name" value="HTH_GNTR"/>
    <property type="match status" value="2"/>
</dbReference>
<sequence>MTEVHSAGTPQLDRAGPVPLYVQIADLVVDQIERGELGLGELVPTETELLRAYRICRGTARHVHRELRERGLVYTVPGTGTFVGQRGVSPSPYSMPAYVLIARALATLIQGSVYPPNRAIPTHGALSKHHEVCIGTARRAVKMLREAGWAFSCGPRGTFVAPSDQWPDPGLWRKMIAVACGADWAEDLPGEEPPDLRRWDDTSAPVGGEPVVGGQGCDRGLVHLSDLPADGETNGPPGSVSPLQPFQQLVSGTRTADPGQEQRRSPPARARDPSVSRVQPR</sequence>
<reference evidence="6 7" key="1">
    <citation type="submission" date="2019-10" db="EMBL/GenBank/DDBJ databases">
        <title>Whole genome shotgun sequence of Acrocarpospora macrocephala NBRC 16266.</title>
        <authorList>
            <person name="Ichikawa N."/>
            <person name="Kimura A."/>
            <person name="Kitahashi Y."/>
            <person name="Komaki H."/>
            <person name="Oguchi A."/>
        </authorList>
    </citation>
    <scope>NUCLEOTIDE SEQUENCE [LARGE SCALE GENOMIC DNA]</scope>
    <source>
        <strain evidence="6 7">NBRC 16266</strain>
    </source>
</reference>
<feature type="domain" description="HTH gntR-type" evidence="5">
    <location>
        <begin position="18"/>
        <end position="86"/>
    </location>
</feature>
<proteinExistence type="predicted"/>